<feature type="compositionally biased region" description="Basic and acidic residues" evidence="4">
    <location>
        <begin position="477"/>
        <end position="486"/>
    </location>
</feature>
<accession>A0AAN9B2T9</accession>
<dbReference type="PANTHER" id="PTHR24198">
    <property type="entry name" value="ANKYRIN REPEAT AND PROTEIN KINASE DOMAIN-CONTAINING PROTEIN"/>
    <property type="match status" value="1"/>
</dbReference>
<keyword evidence="2 3" id="KW-0040">ANK repeat</keyword>
<comment type="caution">
    <text evidence="5">The sequence shown here is derived from an EMBL/GenBank/DDBJ whole genome shotgun (WGS) entry which is preliminary data.</text>
</comment>
<feature type="repeat" description="ANK" evidence="3">
    <location>
        <begin position="968"/>
        <end position="1000"/>
    </location>
</feature>
<sequence length="1172" mass="126387">MAATAVQPEPSPFCRLCTTIEAGRLEDVRKQIHADQDMCRCETRVPVYRVIKLYQSFLRQSRTDSMAKALVWKSADVYQSNTRSLILQTVAKLLAGGAALNYTTGVETPLMAALSTCDEDLLWTLLDFKADVNQCDGVEDMNALGLAILLNEVALVEMLLKHGGKVNAQCCGNLVPIQLAMNKKSAISSLLIQSGADVHLLRSISLDDKLFTSQSPLMVAILRNNVHLARLLLEHGEDVNQTFPDSLESPIHQAVRNSHVHMVDLLVQFGADLNKPNFERHTPVGLALLMDHPVSTEMAKRLVLCGASPNRRTRISFFQKTYTPLHIACFKGNFEFVRFLVEEVCGRMGYPPVETMQAPESSDVSIKDRYIVAQENVTTSFQERFFKLLPRNQSRWGATASDASAGTIATTTVSSAAPPSTSVSASGVDSSSNACSDTGSGSSFHTGGGLGSAASKTNCSDATPRVSSNSSIVSSKTDSDNGRVRCDGNGASRPDSGSSKNPAEPDSGVTDGASRTGSSNIKPESGLGGTGDVNVNPTSAQQSSTEAGPDSTAGQSSASSMINVEASRADNSEQGSSRDGNQGSRAGWMNHRITSYRVQVREDVYHCRSQVSSVPSNTSLEAESVEFHRERDASFHGVVSALSEPEDESEVKIVDPEMLLAETGTRFAQSESGTTCTDTDTVGPAKDGEDACTSQNTFVEHPGFCEKCHHKRLDHGAPSPRFVKSRSGSRSGEGGELRSMGADQTGDKSGGRKQSPSKRAERRRRASMGDVESSGGAAWGHTSVRDSLRRDHGSLQRAGEPSASSVMEPAKGCYSTAAEIGLRILNPPTTAWSPAVNLTASSSATATTPNCEDAASKDGTEGGVSATFAVTFPANTLASAADVISVVSSSVPPAPDEPIFQVEFGSPAYEIPDAAIKKWQDVFSSERKEGDGRGRASENEQRRRLEGDVDEDLRSHNVIRFLNQEGSDGSTALFMAVYDGNVQLVNYLLDHGANPFFSSHHGNFFHAAVLSQSVPLVRRALELGCAINQHNVFGNSPLTLVSRLDLPEACELLVTHGADMNSRDRYGETPLLASVYFGCEMNARTLIQHGAQLNLLDDNHTSAIYWAIFNNRQRTLKLLLMSGAHFTAYIFSQYPRNIRVMHNKDLLKFIHHYVQQVTLVLLSFSHAVEHPL</sequence>
<feature type="repeat" description="ANK" evidence="3">
    <location>
        <begin position="320"/>
        <end position="342"/>
    </location>
</feature>
<feature type="compositionally biased region" description="Polar residues" evidence="4">
    <location>
        <begin position="572"/>
        <end position="584"/>
    </location>
</feature>
<dbReference type="EMBL" id="JBAMIC010000014">
    <property type="protein sequence ID" value="KAK7096475.1"/>
    <property type="molecule type" value="Genomic_DNA"/>
</dbReference>
<dbReference type="AlphaFoldDB" id="A0AAN9B2T9"/>
<evidence type="ECO:0000313" key="6">
    <source>
        <dbReference type="Proteomes" id="UP001374579"/>
    </source>
</evidence>
<dbReference type="Proteomes" id="UP001374579">
    <property type="component" value="Unassembled WGS sequence"/>
</dbReference>
<keyword evidence="1" id="KW-0677">Repeat</keyword>
<feature type="region of interest" description="Disordered" evidence="4">
    <location>
        <begin position="413"/>
        <end position="588"/>
    </location>
</feature>
<feature type="region of interest" description="Disordered" evidence="4">
    <location>
        <begin position="926"/>
        <end position="949"/>
    </location>
</feature>
<evidence type="ECO:0000256" key="3">
    <source>
        <dbReference type="PROSITE-ProRule" id="PRU00023"/>
    </source>
</evidence>
<dbReference type="InterPro" id="IPR002110">
    <property type="entry name" value="Ankyrin_rpt"/>
</dbReference>
<feature type="repeat" description="ANK" evidence="3">
    <location>
        <begin position="1033"/>
        <end position="1065"/>
    </location>
</feature>
<feature type="compositionally biased region" description="Low complexity" evidence="4">
    <location>
        <begin position="467"/>
        <end position="476"/>
    </location>
</feature>
<evidence type="ECO:0000256" key="2">
    <source>
        <dbReference type="ARBA" id="ARBA00023043"/>
    </source>
</evidence>
<evidence type="ECO:0000256" key="4">
    <source>
        <dbReference type="SAM" id="MobiDB-lite"/>
    </source>
</evidence>
<dbReference type="PROSITE" id="PS50088">
    <property type="entry name" value="ANK_REPEAT"/>
    <property type="match status" value="6"/>
</dbReference>
<dbReference type="InterPro" id="IPR036770">
    <property type="entry name" value="Ankyrin_rpt-contain_sf"/>
</dbReference>
<evidence type="ECO:0000313" key="5">
    <source>
        <dbReference type="EMBL" id="KAK7096475.1"/>
    </source>
</evidence>
<feature type="region of interest" description="Disordered" evidence="4">
    <location>
        <begin position="713"/>
        <end position="810"/>
    </location>
</feature>
<protein>
    <submittedName>
        <fullName evidence="5">Uncharacterized protein</fullName>
    </submittedName>
</protein>
<keyword evidence="6" id="KW-1185">Reference proteome</keyword>
<name>A0AAN9B2T9_9CAEN</name>
<gene>
    <name evidence="5" type="ORF">V1264_005770</name>
</gene>
<evidence type="ECO:0000256" key="1">
    <source>
        <dbReference type="ARBA" id="ARBA00022737"/>
    </source>
</evidence>
<dbReference type="PANTHER" id="PTHR24198:SF165">
    <property type="entry name" value="ANKYRIN REPEAT-CONTAINING PROTEIN-RELATED"/>
    <property type="match status" value="1"/>
</dbReference>
<dbReference type="Gene3D" id="1.25.40.20">
    <property type="entry name" value="Ankyrin repeat-containing domain"/>
    <property type="match status" value="3"/>
</dbReference>
<dbReference type="SUPFAM" id="SSF48403">
    <property type="entry name" value="Ankyrin repeat"/>
    <property type="match status" value="3"/>
</dbReference>
<reference evidence="5 6" key="1">
    <citation type="submission" date="2024-02" db="EMBL/GenBank/DDBJ databases">
        <title>Chromosome-scale genome assembly of the rough periwinkle Littorina saxatilis.</title>
        <authorList>
            <person name="De Jode A."/>
            <person name="Faria R."/>
            <person name="Formenti G."/>
            <person name="Sims Y."/>
            <person name="Smith T.P."/>
            <person name="Tracey A."/>
            <person name="Wood J.M.D."/>
            <person name="Zagrodzka Z.B."/>
            <person name="Johannesson K."/>
            <person name="Butlin R.K."/>
            <person name="Leder E.H."/>
        </authorList>
    </citation>
    <scope>NUCLEOTIDE SEQUENCE [LARGE SCALE GENOMIC DNA]</scope>
    <source>
        <strain evidence="5">Snail1</strain>
        <tissue evidence="5">Muscle</tissue>
    </source>
</reference>
<dbReference type="PROSITE" id="PS50297">
    <property type="entry name" value="ANK_REP_REGION"/>
    <property type="match status" value="4"/>
</dbReference>
<dbReference type="Pfam" id="PF00023">
    <property type="entry name" value="Ank"/>
    <property type="match status" value="1"/>
</dbReference>
<proteinExistence type="predicted"/>
<feature type="repeat" description="ANK" evidence="3">
    <location>
        <begin position="246"/>
        <end position="278"/>
    </location>
</feature>
<feature type="compositionally biased region" description="Basic and acidic residues" evidence="4">
    <location>
        <begin position="783"/>
        <end position="794"/>
    </location>
</feature>
<feature type="repeat" description="ANK" evidence="3">
    <location>
        <begin position="212"/>
        <end position="240"/>
    </location>
</feature>
<feature type="compositionally biased region" description="Low complexity" evidence="4">
    <location>
        <begin position="413"/>
        <end position="445"/>
    </location>
</feature>
<feature type="compositionally biased region" description="Polar residues" evidence="4">
    <location>
        <begin position="513"/>
        <end position="522"/>
    </location>
</feature>
<dbReference type="SMART" id="SM00248">
    <property type="entry name" value="ANK"/>
    <property type="match status" value="11"/>
</dbReference>
<feature type="repeat" description="ANK" evidence="3">
    <location>
        <begin position="1066"/>
        <end position="1098"/>
    </location>
</feature>
<dbReference type="Pfam" id="PF12796">
    <property type="entry name" value="Ank_2"/>
    <property type="match status" value="3"/>
</dbReference>
<feature type="compositionally biased region" description="Polar residues" evidence="4">
    <location>
        <begin position="533"/>
        <end position="562"/>
    </location>
</feature>
<organism evidence="5 6">
    <name type="scientific">Littorina saxatilis</name>
    <dbReference type="NCBI Taxonomy" id="31220"/>
    <lineage>
        <taxon>Eukaryota</taxon>
        <taxon>Metazoa</taxon>
        <taxon>Spiralia</taxon>
        <taxon>Lophotrochozoa</taxon>
        <taxon>Mollusca</taxon>
        <taxon>Gastropoda</taxon>
        <taxon>Caenogastropoda</taxon>
        <taxon>Littorinimorpha</taxon>
        <taxon>Littorinoidea</taxon>
        <taxon>Littorinidae</taxon>
        <taxon>Littorina</taxon>
    </lineage>
</organism>